<feature type="transmembrane region" description="Helical" evidence="1">
    <location>
        <begin position="77"/>
        <end position="99"/>
    </location>
</feature>
<protein>
    <recommendedName>
        <fullName evidence="4">Potassium channel domain-containing protein</fullName>
    </recommendedName>
</protein>
<dbReference type="SUPFAM" id="SSF81324">
    <property type="entry name" value="Voltage-gated potassium channels"/>
    <property type="match status" value="1"/>
</dbReference>
<keyword evidence="3" id="KW-1185">Reference proteome</keyword>
<proteinExistence type="predicted"/>
<sequence length="121" mass="13502">MDMTLELLSPIQFFLRLLRHLGLSIILTVFALSVGAVGYHFTDSLNWLDSFFNASMILTGMGPVAEMHTASAKIFAMCYALFSGIYFVSVSAILVFPVAHRLLKHVTLQAMHRQKTPQNPD</sequence>
<evidence type="ECO:0000256" key="1">
    <source>
        <dbReference type="SAM" id="Phobius"/>
    </source>
</evidence>
<keyword evidence="1" id="KW-0472">Membrane</keyword>
<dbReference type="AlphaFoldDB" id="A0A1D8K4D8"/>
<dbReference type="KEGG" id="aaeo:BJI67_00960"/>
<feature type="transmembrane region" description="Helical" evidence="1">
    <location>
        <begin position="21"/>
        <end position="41"/>
    </location>
</feature>
<accession>A0A1D8K4D8</accession>
<gene>
    <name evidence="2" type="ORF">BJI67_00960</name>
</gene>
<evidence type="ECO:0000313" key="2">
    <source>
        <dbReference type="EMBL" id="AOV15823.1"/>
    </source>
</evidence>
<reference evidence="2 3" key="1">
    <citation type="submission" date="2016-09" db="EMBL/GenBank/DDBJ databases">
        <title>Acidihalobacter prosperus V6 (DSM14174).</title>
        <authorList>
            <person name="Khaleque H.N."/>
            <person name="Ramsay J.P."/>
            <person name="Murphy R.J.T."/>
            <person name="Kaksonen A.H."/>
            <person name="Boxall N.J."/>
            <person name="Watkin E.L.J."/>
        </authorList>
    </citation>
    <scope>NUCLEOTIDE SEQUENCE [LARGE SCALE GENOMIC DNA]</scope>
    <source>
        <strain evidence="2 3">V6</strain>
    </source>
</reference>
<dbReference type="Proteomes" id="UP000095342">
    <property type="component" value="Chromosome"/>
</dbReference>
<name>A0A1D8K4D8_9GAMM</name>
<dbReference type="EMBL" id="CP017448">
    <property type="protein sequence ID" value="AOV15823.1"/>
    <property type="molecule type" value="Genomic_DNA"/>
</dbReference>
<evidence type="ECO:0000313" key="3">
    <source>
        <dbReference type="Proteomes" id="UP000095342"/>
    </source>
</evidence>
<keyword evidence="1" id="KW-0812">Transmembrane</keyword>
<keyword evidence="1" id="KW-1133">Transmembrane helix</keyword>
<dbReference type="Gene3D" id="1.10.287.70">
    <property type="match status" value="1"/>
</dbReference>
<dbReference type="RefSeq" id="WP_070071423.1">
    <property type="nucleotide sequence ID" value="NZ_CP017448.1"/>
</dbReference>
<organism evidence="2 3">
    <name type="scientific">Acidihalobacter aeolianus</name>
    <dbReference type="NCBI Taxonomy" id="2792603"/>
    <lineage>
        <taxon>Bacteria</taxon>
        <taxon>Pseudomonadati</taxon>
        <taxon>Pseudomonadota</taxon>
        <taxon>Gammaproteobacteria</taxon>
        <taxon>Chromatiales</taxon>
        <taxon>Ectothiorhodospiraceae</taxon>
        <taxon>Acidihalobacter</taxon>
    </lineage>
</organism>
<evidence type="ECO:0008006" key="4">
    <source>
        <dbReference type="Google" id="ProtNLM"/>
    </source>
</evidence>